<dbReference type="InterPro" id="IPR029068">
    <property type="entry name" value="Glyas_Bleomycin-R_OHBP_Dase"/>
</dbReference>
<dbReference type="InterPro" id="IPR004360">
    <property type="entry name" value="Glyas_Fos-R_dOase_dom"/>
</dbReference>
<dbReference type="RefSeq" id="XP_013956209.1">
    <property type="nucleotide sequence ID" value="XM_014100734.1"/>
</dbReference>
<dbReference type="AlphaFoldDB" id="G9MU63"/>
<dbReference type="Gene3D" id="3.10.180.10">
    <property type="entry name" value="2,3-Dihydroxybiphenyl 1,2-Dioxygenase, domain 1"/>
    <property type="match status" value="2"/>
</dbReference>
<dbReference type="NCBIfam" id="TIGR00068">
    <property type="entry name" value="glyox_I"/>
    <property type="match status" value="2"/>
</dbReference>
<dbReference type="PANTHER" id="PTHR10374:SF30">
    <property type="entry name" value="LACTOYLGLUTATHIONE LYASE"/>
    <property type="match status" value="1"/>
</dbReference>
<evidence type="ECO:0000256" key="1">
    <source>
        <dbReference type="ARBA" id="ARBA00005008"/>
    </source>
</evidence>
<dbReference type="SUPFAM" id="SSF54593">
    <property type="entry name" value="Glyoxalase/Bleomycin resistance protein/Dihydroxybiphenyl dioxygenase"/>
    <property type="match status" value="2"/>
</dbReference>
<keyword evidence="6 8" id="KW-0456">Lyase</keyword>
<dbReference type="InterPro" id="IPR037523">
    <property type="entry name" value="VOC_core"/>
</dbReference>
<sequence>MTGTSKYKLNHTMLRVKNPEASVKFYKQLGMSVLQEFRFPDFKLDLYFLAYDNQGSVSQGRHMSDREGVIELSYNYDVERTHNGNMDPKGFGHICVSVYDLESACDRLSKAGFHHQQSQHGFTYVLDPDEYWVKLISQNDAVTNPEPKTTNIEKYRFNHTMLRVKDKNASLEYYQNVFGMMLHHTHHNLDQNYESFFLGYCKPKLGKEVSEPNPDPLQETLLELVYIPGSEEHVQYHNGNTDPEGFGHICVSVDDIQEACKRFEEKGVRWHKRLEDGPFRIAFIQDPDDYWIEIIQNESYKPAGHNM</sequence>
<comment type="similarity">
    <text evidence="2 8">Belongs to the glyoxalase I family.</text>
</comment>
<feature type="domain" description="VOC" evidence="9">
    <location>
        <begin position="156"/>
        <end position="297"/>
    </location>
</feature>
<dbReference type="STRING" id="413071.G9MU63"/>
<dbReference type="EMBL" id="ABDF02000045">
    <property type="protein sequence ID" value="EHK22016.1"/>
    <property type="molecule type" value="Genomic_DNA"/>
</dbReference>
<dbReference type="GO" id="GO:0046872">
    <property type="term" value="F:metal ion binding"/>
    <property type="evidence" value="ECO:0007669"/>
    <property type="project" value="UniProtKB-UniRule"/>
</dbReference>
<dbReference type="PANTHER" id="PTHR10374">
    <property type="entry name" value="LACTOYLGLUTATHIONE LYASE GLYOXALASE I"/>
    <property type="match status" value="1"/>
</dbReference>
<evidence type="ECO:0000313" key="10">
    <source>
        <dbReference type="EMBL" id="EHK22016.1"/>
    </source>
</evidence>
<organism evidence="10 11">
    <name type="scientific">Hypocrea virens (strain Gv29-8 / FGSC 10586)</name>
    <name type="common">Gliocladium virens</name>
    <name type="synonym">Trichoderma virens</name>
    <dbReference type="NCBI Taxonomy" id="413071"/>
    <lineage>
        <taxon>Eukaryota</taxon>
        <taxon>Fungi</taxon>
        <taxon>Dikarya</taxon>
        <taxon>Ascomycota</taxon>
        <taxon>Pezizomycotina</taxon>
        <taxon>Sordariomycetes</taxon>
        <taxon>Hypocreomycetidae</taxon>
        <taxon>Hypocreales</taxon>
        <taxon>Hypocreaceae</taxon>
        <taxon>Trichoderma</taxon>
    </lineage>
</organism>
<dbReference type="HOGENOM" id="CLU_046006_0_1_1"/>
<dbReference type="CDD" id="cd07233">
    <property type="entry name" value="GlxI_Zn"/>
    <property type="match status" value="2"/>
</dbReference>
<reference evidence="10 11" key="1">
    <citation type="journal article" date="2011" name="Genome Biol.">
        <title>Comparative genome sequence analysis underscores mycoparasitism as the ancestral life style of Trichoderma.</title>
        <authorList>
            <person name="Kubicek C.P."/>
            <person name="Herrera-Estrella A."/>
            <person name="Seidl-Seiboth V."/>
            <person name="Martinez D.A."/>
            <person name="Druzhinina I.S."/>
            <person name="Thon M."/>
            <person name="Zeilinger S."/>
            <person name="Casas-Flores S."/>
            <person name="Horwitz B.A."/>
            <person name="Mukherjee P.K."/>
            <person name="Mukherjee M."/>
            <person name="Kredics L."/>
            <person name="Alcaraz L.D."/>
            <person name="Aerts A."/>
            <person name="Antal Z."/>
            <person name="Atanasova L."/>
            <person name="Cervantes-Badillo M.G."/>
            <person name="Challacombe J."/>
            <person name="Chertkov O."/>
            <person name="McCluskey K."/>
            <person name="Coulpier F."/>
            <person name="Deshpande N."/>
            <person name="von Doehren H."/>
            <person name="Ebbole D.J."/>
            <person name="Esquivel-Naranjo E.U."/>
            <person name="Fekete E."/>
            <person name="Flipphi M."/>
            <person name="Glaser F."/>
            <person name="Gomez-Rodriguez E.Y."/>
            <person name="Gruber S."/>
            <person name="Han C."/>
            <person name="Henrissat B."/>
            <person name="Hermosa R."/>
            <person name="Hernandez-Onate M."/>
            <person name="Karaffa L."/>
            <person name="Kosti I."/>
            <person name="Le Crom S."/>
            <person name="Lindquist E."/>
            <person name="Lucas S."/>
            <person name="Luebeck M."/>
            <person name="Luebeck P.S."/>
            <person name="Margeot A."/>
            <person name="Metz B."/>
            <person name="Misra M."/>
            <person name="Nevalainen H."/>
            <person name="Omann M."/>
            <person name="Packer N."/>
            <person name="Perrone G."/>
            <person name="Uresti-Rivera E.E."/>
            <person name="Salamov A."/>
            <person name="Schmoll M."/>
            <person name="Seiboth B."/>
            <person name="Shapiro H."/>
            <person name="Sukno S."/>
            <person name="Tamayo-Ramos J.A."/>
            <person name="Tisch D."/>
            <person name="Wiest A."/>
            <person name="Wilkinson H.H."/>
            <person name="Zhang M."/>
            <person name="Coutinho P.M."/>
            <person name="Kenerley C.M."/>
            <person name="Monte E."/>
            <person name="Baker S.E."/>
            <person name="Grigoriev I.V."/>
        </authorList>
    </citation>
    <scope>NUCLEOTIDE SEQUENCE [LARGE SCALE GENOMIC DNA]</scope>
    <source>
        <strain evidence="11">Gv29-8 / FGSC 10586</strain>
    </source>
</reference>
<dbReference type="VEuPathDB" id="FungiDB:TRIVIDRAFT_53581"/>
<evidence type="ECO:0000256" key="5">
    <source>
        <dbReference type="ARBA" id="ARBA00022833"/>
    </source>
</evidence>
<dbReference type="EC" id="4.4.1.5" evidence="3 8"/>
<feature type="binding site" evidence="7">
    <location>
        <position position="264"/>
    </location>
    <ligand>
        <name>Zn(2+)</name>
        <dbReference type="ChEBI" id="CHEBI:29105"/>
        <note>ligand shared between dimeric partners</note>
    </ligand>
</feature>
<dbReference type="InterPro" id="IPR004361">
    <property type="entry name" value="Glyoxalase_1"/>
</dbReference>
<keyword evidence="5 7" id="KW-0862">Zinc</keyword>
<dbReference type="PROSITE" id="PS51819">
    <property type="entry name" value="VOC"/>
    <property type="match status" value="2"/>
</dbReference>
<comment type="caution">
    <text evidence="10">The sequence shown here is derived from an EMBL/GenBank/DDBJ whole genome shotgun (WGS) entry which is preliminary data.</text>
</comment>
<evidence type="ECO:0000256" key="4">
    <source>
        <dbReference type="ARBA" id="ARBA00022723"/>
    </source>
</evidence>
<gene>
    <name evidence="10" type="ORF">TRIVIDRAFT_53581</name>
</gene>
<dbReference type="Pfam" id="PF00903">
    <property type="entry name" value="Glyoxalase"/>
    <property type="match status" value="2"/>
</dbReference>
<dbReference type="InParanoid" id="G9MU63"/>
<name>G9MU63_HYPVG</name>
<dbReference type="GeneID" id="25795339"/>
<comment type="catalytic activity">
    <reaction evidence="8">
        <text>(R)-S-lactoylglutathione = methylglyoxal + glutathione</text>
        <dbReference type="Rhea" id="RHEA:19069"/>
        <dbReference type="ChEBI" id="CHEBI:17158"/>
        <dbReference type="ChEBI" id="CHEBI:57474"/>
        <dbReference type="ChEBI" id="CHEBI:57925"/>
        <dbReference type="EC" id="4.4.1.5"/>
    </reaction>
</comment>
<protein>
    <recommendedName>
        <fullName evidence="3 8">Lactoylglutathione lyase</fullName>
        <ecNumber evidence="3 8">4.4.1.5</ecNumber>
    </recommendedName>
    <alternativeName>
        <fullName evidence="8">Glyoxalase I</fullName>
    </alternativeName>
</protein>
<proteinExistence type="inferred from homology"/>
<dbReference type="OMA" id="AYHAGNT"/>
<comment type="pathway">
    <text evidence="1 8">Secondary metabolite metabolism; methylglyoxal degradation; (R)-lactate from methylglyoxal: step 1/2.</text>
</comment>
<keyword evidence="4 7" id="KW-0479">Metal-binding</keyword>
<accession>G9MU63</accession>
<dbReference type="OrthoDB" id="16820at2759"/>
<evidence type="ECO:0000259" key="9">
    <source>
        <dbReference type="PROSITE" id="PS51819"/>
    </source>
</evidence>
<dbReference type="eggNOG" id="KOG2944">
    <property type="taxonomic scope" value="Eukaryota"/>
</dbReference>
<dbReference type="PROSITE" id="PS00934">
    <property type="entry name" value="GLYOXALASE_I_1"/>
    <property type="match status" value="1"/>
</dbReference>
<evidence type="ECO:0000256" key="8">
    <source>
        <dbReference type="RuleBase" id="RU361179"/>
    </source>
</evidence>
<comment type="function">
    <text evidence="8">Catalyzes the conversion of hemimercaptal, formed from methylglyoxal and glutathione, to S-lactoylglutathione.</text>
</comment>
<dbReference type="PROSITE" id="PS00935">
    <property type="entry name" value="GLYOXALASE_I_2"/>
    <property type="match status" value="2"/>
</dbReference>
<dbReference type="Proteomes" id="UP000007115">
    <property type="component" value="Unassembled WGS sequence"/>
</dbReference>
<dbReference type="UniPathway" id="UPA00619">
    <property type="reaction ID" value="UER00675"/>
</dbReference>
<dbReference type="InterPro" id="IPR018146">
    <property type="entry name" value="Glyoxalase_1_CS"/>
</dbReference>
<keyword evidence="11" id="KW-1185">Reference proteome</keyword>
<dbReference type="GO" id="GO:0004462">
    <property type="term" value="F:lactoylglutathione lyase activity"/>
    <property type="evidence" value="ECO:0007669"/>
    <property type="project" value="UniProtKB-UniRule"/>
</dbReference>
<evidence type="ECO:0000256" key="3">
    <source>
        <dbReference type="ARBA" id="ARBA00012081"/>
    </source>
</evidence>
<feature type="domain" description="VOC" evidence="9">
    <location>
        <begin position="8"/>
        <end position="157"/>
    </location>
</feature>
<evidence type="ECO:0000256" key="6">
    <source>
        <dbReference type="ARBA" id="ARBA00023239"/>
    </source>
</evidence>
<evidence type="ECO:0000256" key="7">
    <source>
        <dbReference type="PIRSR" id="PIRSR604361-3"/>
    </source>
</evidence>
<comment type="cofactor">
    <cofactor evidence="7">
        <name>Zn(2+)</name>
        <dbReference type="ChEBI" id="CHEBI:29105"/>
    </cofactor>
    <text evidence="7">Binds 1 zinc ion per subunit. In the homodimer, two zinc ions are bound between subunits.</text>
</comment>
<evidence type="ECO:0000256" key="2">
    <source>
        <dbReference type="ARBA" id="ARBA00010363"/>
    </source>
</evidence>
<evidence type="ECO:0000313" key="11">
    <source>
        <dbReference type="Proteomes" id="UP000007115"/>
    </source>
</evidence>